<protein>
    <submittedName>
        <fullName evidence="2">Uncharacterized protein</fullName>
    </submittedName>
</protein>
<feature type="transmembrane region" description="Helical" evidence="1">
    <location>
        <begin position="55"/>
        <end position="76"/>
    </location>
</feature>
<feature type="transmembrane region" description="Helical" evidence="1">
    <location>
        <begin position="31"/>
        <end position="49"/>
    </location>
</feature>
<evidence type="ECO:0000256" key="1">
    <source>
        <dbReference type="SAM" id="Phobius"/>
    </source>
</evidence>
<keyword evidence="1" id="KW-0812">Transmembrane</keyword>
<gene>
    <name evidence="2" type="ORF">SAMN05428998_102233</name>
</gene>
<feature type="transmembrane region" description="Helical" evidence="1">
    <location>
        <begin position="6"/>
        <end position="24"/>
    </location>
</feature>
<keyword evidence="3" id="KW-1185">Reference proteome</keyword>
<dbReference type="Proteomes" id="UP000192917">
    <property type="component" value="Unassembled WGS sequence"/>
</dbReference>
<evidence type="ECO:0000313" key="3">
    <source>
        <dbReference type="Proteomes" id="UP000192917"/>
    </source>
</evidence>
<dbReference type="RefSeq" id="WP_085121302.1">
    <property type="nucleotide sequence ID" value="NZ_FWZX01000002.1"/>
</dbReference>
<keyword evidence="1" id="KW-1133">Transmembrane helix</keyword>
<keyword evidence="1" id="KW-0472">Membrane</keyword>
<reference evidence="2 3" key="1">
    <citation type="submission" date="2017-04" db="EMBL/GenBank/DDBJ databases">
        <authorList>
            <person name="Afonso C.L."/>
            <person name="Miller P.J."/>
            <person name="Scott M.A."/>
            <person name="Spackman E."/>
            <person name="Goraichik I."/>
            <person name="Dimitrov K.M."/>
            <person name="Suarez D.L."/>
            <person name="Swayne D.E."/>
        </authorList>
    </citation>
    <scope>NUCLEOTIDE SEQUENCE [LARGE SCALE GENOMIC DNA]</scope>
    <source>
        <strain evidence="2 3">USBA 355</strain>
    </source>
</reference>
<proteinExistence type="predicted"/>
<dbReference type="STRING" id="560819.SAMN05428998_102233"/>
<accession>A0A1Y6BE88</accession>
<name>A0A1Y6BE88_9PROT</name>
<organism evidence="2 3">
    <name type="scientific">Tistlia consotensis USBA 355</name>
    <dbReference type="NCBI Taxonomy" id="560819"/>
    <lineage>
        <taxon>Bacteria</taxon>
        <taxon>Pseudomonadati</taxon>
        <taxon>Pseudomonadota</taxon>
        <taxon>Alphaproteobacteria</taxon>
        <taxon>Rhodospirillales</taxon>
        <taxon>Rhodovibrionaceae</taxon>
        <taxon>Tistlia</taxon>
    </lineage>
</organism>
<sequence length="160" mass="16835">MGMVAVLAGAGSVLAGVLLHFLVVRLAAARPLPLLAATILIAGLAGLFWGSLPAAVYALLLAGAGMTSYLLLYIGVEHDSPTLALAGFIERHGSAGMPEGEVEAFIASHPFTATRIGKLLEQRIVVLDADDRYRMQGHVGLFVQLTHLYRRLSGMDKASG</sequence>
<dbReference type="AlphaFoldDB" id="A0A1Y6BE88"/>
<dbReference type="EMBL" id="FWZX01000002">
    <property type="protein sequence ID" value="SME99001.1"/>
    <property type="molecule type" value="Genomic_DNA"/>
</dbReference>
<evidence type="ECO:0000313" key="2">
    <source>
        <dbReference type="EMBL" id="SME99001.1"/>
    </source>
</evidence>